<gene>
    <name evidence="2" type="ORF">ACFPYL_11945</name>
</gene>
<accession>A0ABW1LIL1</accession>
<reference evidence="3" key="1">
    <citation type="journal article" date="2019" name="Int. J. Syst. Evol. Microbiol.">
        <title>The Global Catalogue of Microorganisms (GCM) 10K type strain sequencing project: providing services to taxonomists for standard genome sequencing and annotation.</title>
        <authorList>
            <consortium name="The Broad Institute Genomics Platform"/>
            <consortium name="The Broad Institute Genome Sequencing Center for Infectious Disease"/>
            <person name="Wu L."/>
            <person name="Ma J."/>
        </authorList>
    </citation>
    <scope>NUCLEOTIDE SEQUENCE [LARGE SCALE GENOMIC DNA]</scope>
    <source>
        <strain evidence="3">CCUG 54522</strain>
    </source>
</reference>
<sequence>MTTSYPRPGPEGVPEPTGWRLWSRRLLLPLLVIGGVALIPLIGLGFLYAVDPMGDEWQCSDGEAPAGNACYRLDEPLPPGVQWDPLGNRPMPYNCDKDGWTQIQRDGSEDLDCLNDDLPVPAGWHRVD</sequence>
<keyword evidence="3" id="KW-1185">Reference proteome</keyword>
<proteinExistence type="predicted"/>
<keyword evidence="1" id="KW-1133">Transmembrane helix</keyword>
<evidence type="ECO:0000256" key="1">
    <source>
        <dbReference type="SAM" id="Phobius"/>
    </source>
</evidence>
<evidence type="ECO:0000313" key="2">
    <source>
        <dbReference type="EMBL" id="MFC6043795.1"/>
    </source>
</evidence>
<protein>
    <submittedName>
        <fullName evidence="2">Uncharacterized protein</fullName>
    </submittedName>
</protein>
<keyword evidence="1" id="KW-0812">Transmembrane</keyword>
<dbReference type="EMBL" id="JBHSRJ010000004">
    <property type="protein sequence ID" value="MFC6043795.1"/>
    <property type="molecule type" value="Genomic_DNA"/>
</dbReference>
<dbReference type="RefSeq" id="WP_379154156.1">
    <property type="nucleotide sequence ID" value="NZ_JBHSRJ010000004.1"/>
</dbReference>
<keyword evidence="1" id="KW-0472">Membrane</keyword>
<comment type="caution">
    <text evidence="2">The sequence shown here is derived from an EMBL/GenBank/DDBJ whole genome shotgun (WGS) entry which is preliminary data.</text>
</comment>
<dbReference type="Proteomes" id="UP001596135">
    <property type="component" value="Unassembled WGS sequence"/>
</dbReference>
<evidence type="ECO:0000313" key="3">
    <source>
        <dbReference type="Proteomes" id="UP001596135"/>
    </source>
</evidence>
<organism evidence="2 3">
    <name type="scientific">Nocardioides hankookensis</name>
    <dbReference type="NCBI Taxonomy" id="443157"/>
    <lineage>
        <taxon>Bacteria</taxon>
        <taxon>Bacillati</taxon>
        <taxon>Actinomycetota</taxon>
        <taxon>Actinomycetes</taxon>
        <taxon>Propionibacteriales</taxon>
        <taxon>Nocardioidaceae</taxon>
        <taxon>Nocardioides</taxon>
    </lineage>
</organism>
<name>A0ABW1LIL1_9ACTN</name>
<feature type="transmembrane region" description="Helical" evidence="1">
    <location>
        <begin position="26"/>
        <end position="50"/>
    </location>
</feature>